<dbReference type="InterPro" id="IPR004685">
    <property type="entry name" value="Brnchd-chn_aa_trnsp_Livcs"/>
</dbReference>
<dbReference type="GO" id="GO:0015818">
    <property type="term" value="P:isoleucine transport"/>
    <property type="evidence" value="ECO:0007669"/>
    <property type="project" value="TreeGrafter"/>
</dbReference>
<evidence type="ECO:0000256" key="5">
    <source>
        <dbReference type="ARBA" id="ARBA00022692"/>
    </source>
</evidence>
<feature type="transmembrane region" description="Helical" evidence="9">
    <location>
        <begin position="373"/>
        <end position="392"/>
    </location>
</feature>
<feature type="transmembrane region" description="Helical" evidence="9">
    <location>
        <begin position="80"/>
        <end position="100"/>
    </location>
</feature>
<proteinExistence type="inferred from homology"/>
<dbReference type="GO" id="GO:0005304">
    <property type="term" value="F:L-valine transmembrane transporter activity"/>
    <property type="evidence" value="ECO:0007669"/>
    <property type="project" value="TreeGrafter"/>
</dbReference>
<gene>
    <name evidence="10" type="primary">brnQ</name>
    <name evidence="10" type="ORF">D2V08_06745</name>
</gene>
<feature type="transmembrane region" description="Helical" evidence="9">
    <location>
        <begin position="44"/>
        <end position="68"/>
    </location>
</feature>
<keyword evidence="11" id="KW-1185">Reference proteome</keyword>
<evidence type="ECO:0000256" key="7">
    <source>
        <dbReference type="ARBA" id="ARBA00022989"/>
    </source>
</evidence>
<keyword evidence="8 9" id="KW-0472">Membrane</keyword>
<dbReference type="GO" id="GO:0015820">
    <property type="term" value="P:L-leucine transport"/>
    <property type="evidence" value="ECO:0007669"/>
    <property type="project" value="TreeGrafter"/>
</dbReference>
<dbReference type="EMBL" id="QXFH01000070">
    <property type="protein sequence ID" value="RIV35054.1"/>
    <property type="molecule type" value="Genomic_DNA"/>
</dbReference>
<comment type="subcellular location">
    <subcellularLocation>
        <location evidence="1">Cell membrane</location>
        <topology evidence="1">Multi-pass membrane protein</topology>
    </subcellularLocation>
</comment>
<keyword evidence="3" id="KW-0813">Transport</keyword>
<feature type="transmembrane region" description="Helical" evidence="9">
    <location>
        <begin position="150"/>
        <end position="170"/>
    </location>
</feature>
<dbReference type="NCBIfam" id="TIGR00796">
    <property type="entry name" value="livcs"/>
    <property type="match status" value="1"/>
</dbReference>
<sequence>MKTNYQQPISKKSLTVTAFALFSLFFGAGNLVLPPLLGFKSGDLWWLVTFGFCISGVLIPILGIMAHAKLQGTLFDFAKKVSPLFSVVYCYLIYAIAIALPSPRTASVTHEMAIQPFWDSSSLLTSLIYFMLVFVFAINRSKVLGLLGKLLTPGILIILLIMIATAVFTLDFNFMPSEMVQPFSSGILEGYQTFDAIGAVVVGAVIIISINIKEKSASFEEKRRLIGRAGLWAGIGLFLVYGGLILTGSLFGEFFDSEISRTALLRGISTKTLGQTANMLLSILVSLACFTTAVGIVTGTSDFIKGRFGNSIFAYRITAFLGCLLGVLVGQFDVGYIINVAVPSLMFIYPITIVLILLNVVPDKWGSPKVFKHVVWTTILFSIPDFLGSIGLGESISPYVNWIPLSQHQMGWVLPALIAFIISNLSNSAEILSTN</sequence>
<name>A0A3A1N876_9FLAO</name>
<evidence type="ECO:0000256" key="2">
    <source>
        <dbReference type="ARBA" id="ARBA00008540"/>
    </source>
</evidence>
<feature type="transmembrane region" description="Helical" evidence="9">
    <location>
        <begin position="120"/>
        <end position="138"/>
    </location>
</feature>
<dbReference type="GO" id="GO:0015190">
    <property type="term" value="F:L-leucine transmembrane transporter activity"/>
    <property type="evidence" value="ECO:0007669"/>
    <property type="project" value="TreeGrafter"/>
</dbReference>
<dbReference type="OrthoDB" id="9783920at2"/>
<evidence type="ECO:0000256" key="6">
    <source>
        <dbReference type="ARBA" id="ARBA00022970"/>
    </source>
</evidence>
<feature type="transmembrane region" description="Helical" evidence="9">
    <location>
        <begin position="336"/>
        <end position="361"/>
    </location>
</feature>
<comment type="caution">
    <text evidence="10">The sequence shown here is derived from an EMBL/GenBank/DDBJ whole genome shotgun (WGS) entry which is preliminary data.</text>
</comment>
<reference evidence="10 11" key="1">
    <citation type="submission" date="2018-08" db="EMBL/GenBank/DDBJ databases">
        <title>Proposal of Muricauda 72 sp.nov. and Muricauda NH166 sp.nov., isolated from seawater.</title>
        <authorList>
            <person name="Cheng H."/>
            <person name="Wu Y.-H."/>
            <person name="Guo L.-L."/>
            <person name="Xu X.-W."/>
        </authorList>
    </citation>
    <scope>NUCLEOTIDE SEQUENCE [LARGE SCALE GENOMIC DNA]</scope>
    <source>
        <strain evidence="10 11">KCTC 22173</strain>
    </source>
</reference>
<dbReference type="PANTHER" id="PTHR30588:SF0">
    <property type="entry name" value="BRANCHED-CHAIN AMINO ACID PERMEASE BRNQ"/>
    <property type="match status" value="1"/>
</dbReference>
<evidence type="ECO:0000256" key="4">
    <source>
        <dbReference type="ARBA" id="ARBA00022475"/>
    </source>
</evidence>
<dbReference type="GO" id="GO:0005886">
    <property type="term" value="C:plasma membrane"/>
    <property type="evidence" value="ECO:0007669"/>
    <property type="project" value="UniProtKB-SubCell"/>
</dbReference>
<comment type="similarity">
    <text evidence="2">Belongs to the branched chain amino acid transporter family.</text>
</comment>
<feature type="transmembrane region" description="Helical" evidence="9">
    <location>
        <begin position="190"/>
        <end position="210"/>
    </location>
</feature>
<keyword evidence="4" id="KW-1003">Cell membrane</keyword>
<evidence type="ECO:0000313" key="11">
    <source>
        <dbReference type="Proteomes" id="UP000266067"/>
    </source>
</evidence>
<dbReference type="Pfam" id="PF05525">
    <property type="entry name" value="Branch_AA_trans"/>
    <property type="match status" value="1"/>
</dbReference>
<evidence type="ECO:0000256" key="9">
    <source>
        <dbReference type="SAM" id="Phobius"/>
    </source>
</evidence>
<accession>A0A3A1N876</accession>
<feature type="transmembrane region" description="Helical" evidence="9">
    <location>
        <begin position="412"/>
        <end position="432"/>
    </location>
</feature>
<dbReference type="PANTHER" id="PTHR30588">
    <property type="entry name" value="BRANCHED-CHAIN AMINO ACID TRANSPORT SYSTEM 2 CARRIER PROTEIN"/>
    <property type="match status" value="1"/>
</dbReference>
<dbReference type="GO" id="GO:0015188">
    <property type="term" value="F:L-isoleucine transmembrane transporter activity"/>
    <property type="evidence" value="ECO:0007669"/>
    <property type="project" value="TreeGrafter"/>
</dbReference>
<evidence type="ECO:0000313" key="10">
    <source>
        <dbReference type="EMBL" id="RIV35054.1"/>
    </source>
</evidence>
<evidence type="ECO:0000256" key="3">
    <source>
        <dbReference type="ARBA" id="ARBA00022448"/>
    </source>
</evidence>
<keyword evidence="7 9" id="KW-1133">Transmembrane helix</keyword>
<keyword evidence="5 9" id="KW-0812">Transmembrane</keyword>
<dbReference type="Proteomes" id="UP000266067">
    <property type="component" value="Unassembled WGS sequence"/>
</dbReference>
<protein>
    <submittedName>
        <fullName evidence="10">Branched-chain amino acid transport system II carrier protein</fullName>
    </submittedName>
</protein>
<feature type="transmembrane region" description="Helical" evidence="9">
    <location>
        <begin position="312"/>
        <end position="330"/>
    </location>
</feature>
<feature type="transmembrane region" description="Helical" evidence="9">
    <location>
        <begin position="279"/>
        <end position="300"/>
    </location>
</feature>
<organism evidence="10 11">
    <name type="scientific">Flagellimonas lutimaris</name>
    <dbReference type="NCBI Taxonomy" id="475082"/>
    <lineage>
        <taxon>Bacteria</taxon>
        <taxon>Pseudomonadati</taxon>
        <taxon>Bacteroidota</taxon>
        <taxon>Flavobacteriia</taxon>
        <taxon>Flavobacteriales</taxon>
        <taxon>Flavobacteriaceae</taxon>
        <taxon>Flagellimonas</taxon>
    </lineage>
</organism>
<dbReference type="RefSeq" id="WP_119607283.1">
    <property type="nucleotide sequence ID" value="NZ_QXFH01000070.1"/>
</dbReference>
<feature type="transmembrane region" description="Helical" evidence="9">
    <location>
        <begin position="231"/>
        <end position="251"/>
    </location>
</feature>
<feature type="transmembrane region" description="Helical" evidence="9">
    <location>
        <begin position="12"/>
        <end position="32"/>
    </location>
</feature>
<evidence type="ECO:0000256" key="8">
    <source>
        <dbReference type="ARBA" id="ARBA00023136"/>
    </source>
</evidence>
<evidence type="ECO:0000256" key="1">
    <source>
        <dbReference type="ARBA" id="ARBA00004651"/>
    </source>
</evidence>
<keyword evidence="6" id="KW-0029">Amino-acid transport</keyword>
<dbReference type="AlphaFoldDB" id="A0A3A1N876"/>